<dbReference type="EMBL" id="CP108058">
    <property type="protein sequence ID" value="WUO51162.1"/>
    <property type="molecule type" value="Genomic_DNA"/>
</dbReference>
<protein>
    <submittedName>
        <fullName evidence="1">Uncharacterized protein</fullName>
    </submittedName>
</protein>
<name>A0ABZ1RW84_9ACTN</name>
<reference evidence="1" key="1">
    <citation type="submission" date="2022-10" db="EMBL/GenBank/DDBJ databases">
        <title>The complete genomes of actinobacterial strains from the NBC collection.</title>
        <authorList>
            <person name="Joergensen T.S."/>
            <person name="Alvarez Arevalo M."/>
            <person name="Sterndorff E.B."/>
            <person name="Faurdal D."/>
            <person name="Vuksanovic O."/>
            <person name="Mourched A.-S."/>
            <person name="Charusanti P."/>
            <person name="Shaw S."/>
            <person name="Blin K."/>
            <person name="Weber T."/>
        </authorList>
    </citation>
    <scope>NUCLEOTIDE SEQUENCE</scope>
    <source>
        <strain evidence="1">NBC_00283</strain>
        <plasmid evidence="1">unnamed1</plasmid>
    </source>
</reference>
<gene>
    <name evidence="1" type="ORF">OHU17_35390</name>
</gene>
<evidence type="ECO:0000313" key="2">
    <source>
        <dbReference type="Proteomes" id="UP001432075"/>
    </source>
</evidence>
<organism evidence="1 2">
    <name type="scientific">Streptomyces goshikiensis</name>
    <dbReference type="NCBI Taxonomy" id="1942"/>
    <lineage>
        <taxon>Bacteria</taxon>
        <taxon>Bacillati</taxon>
        <taxon>Actinomycetota</taxon>
        <taxon>Actinomycetes</taxon>
        <taxon>Kitasatosporales</taxon>
        <taxon>Streptomycetaceae</taxon>
        <taxon>Streptomyces</taxon>
    </lineage>
</organism>
<dbReference type="Proteomes" id="UP001432075">
    <property type="component" value="Plasmid unnamed1"/>
</dbReference>
<evidence type="ECO:0000313" key="1">
    <source>
        <dbReference type="EMBL" id="WUO51162.1"/>
    </source>
</evidence>
<keyword evidence="2" id="KW-1185">Reference proteome</keyword>
<dbReference type="RefSeq" id="WP_328777607.1">
    <property type="nucleotide sequence ID" value="NZ_CP108058.1"/>
</dbReference>
<proteinExistence type="predicted"/>
<keyword evidence="1" id="KW-0614">Plasmid</keyword>
<geneLocation type="plasmid" evidence="1 2">
    <name>unnamed1</name>
</geneLocation>
<sequence length="320" mass="34337">MTGKTTRRTAPLKIWSVLLAGLALVGALGAWLTFGRDTAAPCNGLPEDGRVQKSVGADVHPGMSCAVLGQAIVKATAAEQGRHSQAQAQAVKDVFFSPGLGYTKNLRIDAALRVPLATVLADFADDTHELLAGLDSQYVVKGDPDDGPWETSGTYHLAVDNLVFRNVVHAVSGDPQAYAILRLAETRYGAQQLAAIPGDATEGALSLTPTKNARALGILDGVADTFARDQVWRTAVRDRMLREPTTQGSYQEDPAAYLTATWLQGLRNTPEAELANRLRTQGVDIARTWTQARNTDESTRQALLAEVDRSALSAYREAKS</sequence>
<accession>A0ABZ1RW84</accession>